<dbReference type="InterPro" id="IPR029071">
    <property type="entry name" value="Ubiquitin-like_domsf"/>
</dbReference>
<organism evidence="3 4">
    <name type="scientific">Ridgeia piscesae</name>
    <name type="common">Tubeworm</name>
    <dbReference type="NCBI Taxonomy" id="27915"/>
    <lineage>
        <taxon>Eukaryota</taxon>
        <taxon>Metazoa</taxon>
        <taxon>Spiralia</taxon>
        <taxon>Lophotrochozoa</taxon>
        <taxon>Annelida</taxon>
        <taxon>Polychaeta</taxon>
        <taxon>Sedentaria</taxon>
        <taxon>Canalipalpata</taxon>
        <taxon>Sabellida</taxon>
        <taxon>Siboglinidae</taxon>
        <taxon>Ridgeia</taxon>
    </lineage>
</organism>
<protein>
    <recommendedName>
        <fullName evidence="2">Cordon-bleu ubiquitin-like domain-containing protein</fullName>
    </recommendedName>
</protein>
<dbReference type="Proteomes" id="UP001209878">
    <property type="component" value="Unassembled WGS sequence"/>
</dbReference>
<reference evidence="3" key="1">
    <citation type="journal article" date="2023" name="Mol. Biol. Evol.">
        <title>Third-Generation Sequencing Reveals the Adaptive Role of the Epigenome in Three Deep-Sea Polychaetes.</title>
        <authorList>
            <person name="Perez M."/>
            <person name="Aroh O."/>
            <person name="Sun Y."/>
            <person name="Lan Y."/>
            <person name="Juniper S.K."/>
            <person name="Young C.R."/>
            <person name="Angers B."/>
            <person name="Qian P.Y."/>
        </authorList>
    </citation>
    <scope>NUCLEOTIDE SEQUENCE</scope>
    <source>
        <strain evidence="3">R07B-5</strain>
    </source>
</reference>
<dbReference type="GO" id="GO:0003785">
    <property type="term" value="F:actin monomer binding"/>
    <property type="evidence" value="ECO:0007669"/>
    <property type="project" value="InterPro"/>
</dbReference>
<evidence type="ECO:0000259" key="2">
    <source>
        <dbReference type="Pfam" id="PF09469"/>
    </source>
</evidence>
<sequence length="240" mass="26539">MTSTLKKHTPRPPGGGPLEGGDCHDSGYSNGTLPNSSTASIDTDDTGSSHCDSVPEFLDLTIVLPDGREQSINVASSKQMMDLLVQLTASNKLSPADHSLKVMSKRHEWMSTFKASQTIGSLHTNVIHLVSKKAEKEKKMRKPQKEQPFEITQRLTVNLPHSQKMMMRISPRTTLAEIFHTICTEKSLDPYKYELRHPTNPNEALNMASPLSTYHLTTINIVNITGMEPQGVEPHRGAVT</sequence>
<accession>A0AAD9NZR4</accession>
<feature type="region of interest" description="Disordered" evidence="1">
    <location>
        <begin position="1"/>
        <end position="50"/>
    </location>
</feature>
<dbReference type="PANTHER" id="PTHR21557">
    <property type="entry name" value="CORDON-BLEU"/>
    <property type="match status" value="1"/>
</dbReference>
<name>A0AAD9NZR4_RIDPI</name>
<evidence type="ECO:0000313" key="4">
    <source>
        <dbReference type="Proteomes" id="UP001209878"/>
    </source>
</evidence>
<feature type="domain" description="Cordon-bleu ubiquitin-like" evidence="2">
    <location>
        <begin position="150"/>
        <end position="214"/>
    </location>
</feature>
<keyword evidence="4" id="KW-1185">Reference proteome</keyword>
<dbReference type="EMBL" id="JAODUO010000233">
    <property type="protein sequence ID" value="KAK2185488.1"/>
    <property type="molecule type" value="Genomic_DNA"/>
</dbReference>
<dbReference type="PANTHER" id="PTHR21557:SF2">
    <property type="entry name" value="CORDON-BLEU PROTEIN-LIKE 1"/>
    <property type="match status" value="1"/>
</dbReference>
<feature type="compositionally biased region" description="Basic residues" evidence="1">
    <location>
        <begin position="1"/>
        <end position="10"/>
    </location>
</feature>
<dbReference type="Gene3D" id="3.10.20.90">
    <property type="entry name" value="Phosphatidylinositol 3-kinase Catalytic Subunit, Chain A, domain 1"/>
    <property type="match status" value="1"/>
</dbReference>
<comment type="caution">
    <text evidence="3">The sequence shown here is derived from an EMBL/GenBank/DDBJ whole genome shotgun (WGS) entry which is preliminary data.</text>
</comment>
<dbReference type="SUPFAM" id="SSF54236">
    <property type="entry name" value="Ubiquitin-like"/>
    <property type="match status" value="1"/>
</dbReference>
<evidence type="ECO:0000313" key="3">
    <source>
        <dbReference type="EMBL" id="KAK2185488.1"/>
    </source>
</evidence>
<gene>
    <name evidence="3" type="ORF">NP493_234g01035</name>
</gene>
<feature type="compositionally biased region" description="Polar residues" evidence="1">
    <location>
        <begin position="27"/>
        <end position="50"/>
    </location>
</feature>
<dbReference type="InterPro" id="IPR019025">
    <property type="entry name" value="Cordon-bleu_ubiquitin_domain"/>
</dbReference>
<dbReference type="InterPro" id="IPR039895">
    <property type="entry name" value="COBL-like"/>
</dbReference>
<dbReference type="Pfam" id="PF09469">
    <property type="entry name" value="Cobl"/>
    <property type="match status" value="1"/>
</dbReference>
<dbReference type="AlphaFoldDB" id="A0AAD9NZR4"/>
<proteinExistence type="predicted"/>
<evidence type="ECO:0000256" key="1">
    <source>
        <dbReference type="SAM" id="MobiDB-lite"/>
    </source>
</evidence>